<keyword evidence="2" id="KW-1185">Reference proteome</keyword>
<protein>
    <submittedName>
        <fullName evidence="1 3">Uncharacterized protein</fullName>
    </submittedName>
</protein>
<evidence type="ECO:0000313" key="3">
    <source>
        <dbReference type="WBParaSite" id="TCNE_0001027201-mRNA-1"/>
    </source>
</evidence>
<reference evidence="1 2" key="2">
    <citation type="submission" date="2018-11" db="EMBL/GenBank/DDBJ databases">
        <authorList>
            <consortium name="Pathogen Informatics"/>
        </authorList>
    </citation>
    <scope>NUCLEOTIDE SEQUENCE [LARGE SCALE GENOMIC DNA]</scope>
</reference>
<evidence type="ECO:0000313" key="1">
    <source>
        <dbReference type="EMBL" id="VDM41593.1"/>
    </source>
</evidence>
<proteinExistence type="predicted"/>
<dbReference type="Proteomes" id="UP000050794">
    <property type="component" value="Unassembled WGS sequence"/>
</dbReference>
<reference evidence="3" key="1">
    <citation type="submission" date="2016-06" db="UniProtKB">
        <authorList>
            <consortium name="WormBaseParasite"/>
        </authorList>
    </citation>
    <scope>IDENTIFICATION</scope>
</reference>
<sequence>MLTNKVTLIIKRRGGACNTTVSWYSLSVGALRAAPDEAELRPAAAVIHLSTALTVFIRFFIDVLPLGFNEFLSLLSFSSMRASFTRRVSIAGGVVVGSSGSAPPQSHFGGVVSVQSAQNNFSATVARQQQHIMKHQEGGRQGQIAQQGDGAVVHGWSRVAFVDLVA</sequence>
<gene>
    <name evidence="1" type="ORF">TCNE_LOCUS10272</name>
</gene>
<dbReference type="EMBL" id="UYWY01020443">
    <property type="protein sequence ID" value="VDM41593.1"/>
    <property type="molecule type" value="Genomic_DNA"/>
</dbReference>
<name>A0A183UP52_TOXCA</name>
<evidence type="ECO:0000313" key="2">
    <source>
        <dbReference type="Proteomes" id="UP000050794"/>
    </source>
</evidence>
<dbReference type="WBParaSite" id="TCNE_0001027201-mRNA-1">
    <property type="protein sequence ID" value="TCNE_0001027201-mRNA-1"/>
    <property type="gene ID" value="TCNE_0001027201"/>
</dbReference>
<dbReference type="AlphaFoldDB" id="A0A183UP52"/>
<organism evidence="2 3">
    <name type="scientific">Toxocara canis</name>
    <name type="common">Canine roundworm</name>
    <dbReference type="NCBI Taxonomy" id="6265"/>
    <lineage>
        <taxon>Eukaryota</taxon>
        <taxon>Metazoa</taxon>
        <taxon>Ecdysozoa</taxon>
        <taxon>Nematoda</taxon>
        <taxon>Chromadorea</taxon>
        <taxon>Rhabditida</taxon>
        <taxon>Spirurina</taxon>
        <taxon>Ascaridomorpha</taxon>
        <taxon>Ascaridoidea</taxon>
        <taxon>Toxocaridae</taxon>
        <taxon>Toxocara</taxon>
    </lineage>
</organism>
<accession>A0A183UP52</accession>